<evidence type="ECO:0000313" key="7">
    <source>
        <dbReference type="Proteomes" id="UP000069620"/>
    </source>
</evidence>
<dbReference type="InterPro" id="IPR050109">
    <property type="entry name" value="HTH-type_TetR-like_transc_reg"/>
</dbReference>
<dbReference type="PROSITE" id="PS50977">
    <property type="entry name" value="HTH_TETR_2"/>
    <property type="match status" value="1"/>
</dbReference>
<dbReference type="AlphaFoldDB" id="A0A117I5A0"/>
<evidence type="ECO:0000256" key="2">
    <source>
        <dbReference type="ARBA" id="ARBA00023125"/>
    </source>
</evidence>
<dbReference type="GO" id="GO:0000976">
    <property type="term" value="F:transcription cis-regulatory region binding"/>
    <property type="evidence" value="ECO:0007669"/>
    <property type="project" value="TreeGrafter"/>
</dbReference>
<evidence type="ECO:0000256" key="3">
    <source>
        <dbReference type="ARBA" id="ARBA00023163"/>
    </source>
</evidence>
<keyword evidence="3" id="KW-0804">Transcription</keyword>
<proteinExistence type="predicted"/>
<reference evidence="7" key="1">
    <citation type="journal article" date="2016" name="Genome Announc.">
        <title>Draft Genome Sequences of Five Rapidly Growing Mycobacterium Species, M. thermoresistibile, M. fortuitum subsp. acetamidolyticum, M. canariasense, M. brisbanense, and M. novocastrense.</title>
        <authorList>
            <person name="Katahira K."/>
            <person name="Ogura Y."/>
            <person name="Gotoh Y."/>
            <person name="Hayashi T."/>
        </authorList>
    </citation>
    <scope>NUCLEOTIDE SEQUENCE [LARGE SCALE GENOMIC DNA]</scope>
    <source>
        <strain evidence="7">JCM15654</strain>
    </source>
</reference>
<dbReference type="RefSeq" id="WP_062828859.1">
    <property type="nucleotide sequence ID" value="NZ_BCSX01000021.1"/>
</dbReference>
<evidence type="ECO:0000256" key="1">
    <source>
        <dbReference type="ARBA" id="ARBA00023015"/>
    </source>
</evidence>
<sequence>MTEPVNTRRYDSSKRRAVAVERRRRIVDTAAQLFLANGYVRTTTAEIAQSSGVSNDLIFRLFGSKRGILKEVMDYVIGGDDEDIAVLDRPEPEAVRQCSDQREQLELFSIGITKQLARVAPYSALVQAAAAVEPEIEGLWADLNLRQRRTSMTTVAEWLADNGPLKDSKTVEDAAAILWTLTSSDVYLMLTNDWHWTTAQYEQWLLQMLLAALVPER</sequence>
<keyword evidence="1" id="KW-0805">Transcription regulation</keyword>
<dbReference type="PANTHER" id="PTHR30055">
    <property type="entry name" value="HTH-TYPE TRANSCRIPTIONAL REGULATOR RUTR"/>
    <property type="match status" value="1"/>
</dbReference>
<gene>
    <name evidence="6" type="ORF">RMCB_2298</name>
</gene>
<organism evidence="6 7">
    <name type="scientific">Mycolicibacterium brisbanense</name>
    <dbReference type="NCBI Taxonomy" id="146020"/>
    <lineage>
        <taxon>Bacteria</taxon>
        <taxon>Bacillati</taxon>
        <taxon>Actinomycetota</taxon>
        <taxon>Actinomycetes</taxon>
        <taxon>Mycobacteriales</taxon>
        <taxon>Mycobacteriaceae</taxon>
        <taxon>Mycolicibacterium</taxon>
    </lineage>
</organism>
<dbReference type="InterPro" id="IPR001647">
    <property type="entry name" value="HTH_TetR"/>
</dbReference>
<dbReference type="Proteomes" id="UP000069620">
    <property type="component" value="Unassembled WGS sequence"/>
</dbReference>
<name>A0A117I5A0_9MYCO</name>
<keyword evidence="2 4" id="KW-0238">DNA-binding</keyword>
<dbReference type="STRING" id="146020.RMCB_2298"/>
<feature type="DNA-binding region" description="H-T-H motif" evidence="4">
    <location>
        <begin position="43"/>
        <end position="62"/>
    </location>
</feature>
<evidence type="ECO:0000256" key="4">
    <source>
        <dbReference type="PROSITE-ProRule" id="PRU00335"/>
    </source>
</evidence>
<evidence type="ECO:0000259" key="5">
    <source>
        <dbReference type="PROSITE" id="PS50977"/>
    </source>
</evidence>
<protein>
    <submittedName>
        <fullName evidence="6">Putative transcriptional regulator, TetR family</fullName>
    </submittedName>
</protein>
<dbReference type="SUPFAM" id="SSF46689">
    <property type="entry name" value="Homeodomain-like"/>
    <property type="match status" value="1"/>
</dbReference>
<keyword evidence="7" id="KW-1185">Reference proteome</keyword>
<dbReference type="EMBL" id="BCSX01000021">
    <property type="protein sequence ID" value="GAS88202.1"/>
    <property type="molecule type" value="Genomic_DNA"/>
</dbReference>
<comment type="caution">
    <text evidence="6">The sequence shown here is derived from an EMBL/GenBank/DDBJ whole genome shotgun (WGS) entry which is preliminary data.</text>
</comment>
<dbReference type="Pfam" id="PF00440">
    <property type="entry name" value="TetR_N"/>
    <property type="match status" value="1"/>
</dbReference>
<feature type="domain" description="HTH tetR-type" evidence="5">
    <location>
        <begin position="20"/>
        <end position="80"/>
    </location>
</feature>
<dbReference type="OrthoDB" id="4823039at2"/>
<dbReference type="Gene3D" id="1.10.357.10">
    <property type="entry name" value="Tetracycline Repressor, domain 2"/>
    <property type="match status" value="1"/>
</dbReference>
<dbReference type="PANTHER" id="PTHR30055:SF234">
    <property type="entry name" value="HTH-TYPE TRANSCRIPTIONAL REGULATOR BETI"/>
    <property type="match status" value="1"/>
</dbReference>
<dbReference type="GO" id="GO:0003700">
    <property type="term" value="F:DNA-binding transcription factor activity"/>
    <property type="evidence" value="ECO:0007669"/>
    <property type="project" value="TreeGrafter"/>
</dbReference>
<dbReference type="PRINTS" id="PR00455">
    <property type="entry name" value="HTHTETR"/>
</dbReference>
<evidence type="ECO:0000313" key="6">
    <source>
        <dbReference type="EMBL" id="GAS88202.1"/>
    </source>
</evidence>
<reference evidence="7" key="2">
    <citation type="submission" date="2016-02" db="EMBL/GenBank/DDBJ databases">
        <title>Draft genome sequence of five rapidly growing Mycobacterium species.</title>
        <authorList>
            <person name="Katahira K."/>
            <person name="Gotou Y."/>
            <person name="Iida K."/>
            <person name="Ogura Y."/>
            <person name="Hayashi T."/>
        </authorList>
    </citation>
    <scope>NUCLEOTIDE SEQUENCE [LARGE SCALE GENOMIC DNA]</scope>
    <source>
        <strain evidence="7">JCM15654</strain>
    </source>
</reference>
<dbReference type="InterPro" id="IPR009057">
    <property type="entry name" value="Homeodomain-like_sf"/>
</dbReference>
<accession>A0A117I5A0</accession>